<reference evidence="6 7" key="1">
    <citation type="submission" date="2016-10" db="EMBL/GenBank/DDBJ databases">
        <authorList>
            <person name="de Groot N.N."/>
        </authorList>
    </citation>
    <scope>NUCLEOTIDE SEQUENCE [LARGE SCALE GENOMIC DNA]</scope>
    <source>
        <strain evidence="6 7">DSM 17890</strain>
    </source>
</reference>
<dbReference type="GO" id="GO:0016342">
    <property type="term" value="C:catenin complex"/>
    <property type="evidence" value="ECO:0007669"/>
    <property type="project" value="TreeGrafter"/>
</dbReference>
<evidence type="ECO:0000256" key="2">
    <source>
        <dbReference type="ARBA" id="ARBA00022737"/>
    </source>
</evidence>
<dbReference type="PANTHER" id="PTHR24027:SF438">
    <property type="entry name" value="CADHERIN 23"/>
    <property type="match status" value="1"/>
</dbReference>
<protein>
    <recommendedName>
        <fullName evidence="5">Cadherin domain-containing protein</fullName>
    </recommendedName>
</protein>
<dbReference type="Proteomes" id="UP000199118">
    <property type="component" value="Unassembled WGS sequence"/>
</dbReference>
<dbReference type="SMART" id="SM00112">
    <property type="entry name" value="CA"/>
    <property type="match status" value="1"/>
</dbReference>
<gene>
    <name evidence="6" type="ORF">SAMN05444336_11194</name>
</gene>
<organism evidence="6 7">
    <name type="scientific">Albimonas donghaensis</name>
    <dbReference type="NCBI Taxonomy" id="356660"/>
    <lineage>
        <taxon>Bacteria</taxon>
        <taxon>Pseudomonadati</taxon>
        <taxon>Pseudomonadota</taxon>
        <taxon>Alphaproteobacteria</taxon>
        <taxon>Rhodobacterales</taxon>
        <taxon>Paracoccaceae</taxon>
        <taxon>Albimonas</taxon>
    </lineage>
</organism>
<sequence>MGTFAVTYGYFSFGGWSSSKGGYSSSGKCDWGYSSSSWGGSSKGSSHGSKGWGGHNKSNDCDWGYGSKGGGGGSKKHDSKSWCDDGWGGSKGGWGGSSWDDCGWGGGHSGGGHGGGHGGGGHGGGGHGGGWGGGGWGGGWGCDVNAEPVFEDDCNACIEVTIDENTLAVIDLDATDADGDTLTYEISGGDDAALFTVDPATGELTFIDAPDFEAPLDADGDNVYDVKVKVTDGEGGSDEACVKVEVEDVDDTPPPSGGGACQFTLSQDGLDIEVHLTELPDGSVQIELAVADDSAKVGDLRGLFFHVADESKIGGLRITGDDVTGTQYCEDRVKDLGWGANVSGLGRFDAGVKLGTSGIGKDDIRSTTLVISHPDGMSLDDFRNQDFAIRATSVGYEGGWRGDSEKIGGNAGELDCGGANANSAPIAVDDEGGLCSTDATLIDVLANDSDADPDEVWGLLGIKTDAGIEFMTDGDSFTLDSGAVVTRVGDAFEYDLSGTGDDFDTLLVGQKGADSFEYVIGDDEGATDIGEVVIDICGGVNAVELIDNDNPLLASMDLGQVLDPVSWLVETVNAAVDFDETAAEALLDLGALGLTDHGIDGLFGPAYCVDRTRPANYDATDALVYTSTGDIPDVNFDGGDVIDKEENLDNLNWLLSQRYEDQGYGYTDIQSAIWQLMDDVGGIDTSRSTPGVQLTAAAQTMYDAAMANGDGFAPTGADGDVLGLIFQPVSDNGSGGYDANGQIFVVGYDLQDCLCY</sequence>
<proteinExistence type="predicted"/>
<dbReference type="STRING" id="356660.SAMN05444336_11194"/>
<comment type="subcellular location">
    <subcellularLocation>
        <location evidence="1">Membrane</location>
    </subcellularLocation>
</comment>
<evidence type="ECO:0000259" key="5">
    <source>
        <dbReference type="PROSITE" id="PS50268"/>
    </source>
</evidence>
<evidence type="ECO:0000256" key="1">
    <source>
        <dbReference type="ARBA" id="ARBA00004370"/>
    </source>
</evidence>
<dbReference type="CDD" id="cd11304">
    <property type="entry name" value="Cadherin_repeat"/>
    <property type="match status" value="1"/>
</dbReference>
<accession>A0A1H3F4K1</accession>
<dbReference type="InterPro" id="IPR015919">
    <property type="entry name" value="Cadherin-like_sf"/>
</dbReference>
<keyword evidence="7" id="KW-1185">Reference proteome</keyword>
<dbReference type="Gene3D" id="2.60.40.60">
    <property type="entry name" value="Cadherins"/>
    <property type="match status" value="1"/>
</dbReference>
<dbReference type="GO" id="GO:0016477">
    <property type="term" value="P:cell migration"/>
    <property type="evidence" value="ECO:0007669"/>
    <property type="project" value="TreeGrafter"/>
</dbReference>
<dbReference type="PANTHER" id="PTHR24027">
    <property type="entry name" value="CADHERIN-23"/>
    <property type="match status" value="1"/>
</dbReference>
<evidence type="ECO:0000313" key="7">
    <source>
        <dbReference type="Proteomes" id="UP000199118"/>
    </source>
</evidence>
<keyword evidence="4" id="KW-0472">Membrane</keyword>
<dbReference type="Pfam" id="PF17963">
    <property type="entry name" value="Big_9"/>
    <property type="match status" value="2"/>
</dbReference>
<evidence type="ECO:0000256" key="4">
    <source>
        <dbReference type="ARBA" id="ARBA00023136"/>
    </source>
</evidence>
<evidence type="ECO:0000256" key="3">
    <source>
        <dbReference type="ARBA" id="ARBA00022837"/>
    </source>
</evidence>
<dbReference type="SUPFAM" id="SSF49313">
    <property type="entry name" value="Cadherin-like"/>
    <property type="match status" value="1"/>
</dbReference>
<dbReference type="EMBL" id="FNMZ01000011">
    <property type="protein sequence ID" value="SDX85109.1"/>
    <property type="molecule type" value="Genomic_DNA"/>
</dbReference>
<dbReference type="PROSITE" id="PS50268">
    <property type="entry name" value="CADHERIN_2"/>
    <property type="match status" value="1"/>
</dbReference>
<dbReference type="GO" id="GO:0045296">
    <property type="term" value="F:cadherin binding"/>
    <property type="evidence" value="ECO:0007669"/>
    <property type="project" value="TreeGrafter"/>
</dbReference>
<evidence type="ECO:0000313" key="6">
    <source>
        <dbReference type="EMBL" id="SDX85109.1"/>
    </source>
</evidence>
<keyword evidence="2" id="KW-0677">Repeat</keyword>
<dbReference type="AlphaFoldDB" id="A0A1H3F4K1"/>
<keyword evidence="3" id="KW-0106">Calcium</keyword>
<feature type="domain" description="Cadherin" evidence="5">
    <location>
        <begin position="159"/>
        <end position="256"/>
    </location>
</feature>
<dbReference type="InterPro" id="IPR039808">
    <property type="entry name" value="Cadherin"/>
</dbReference>
<dbReference type="GO" id="GO:0005509">
    <property type="term" value="F:calcium ion binding"/>
    <property type="evidence" value="ECO:0007669"/>
    <property type="project" value="InterPro"/>
</dbReference>
<dbReference type="GO" id="GO:0008013">
    <property type="term" value="F:beta-catenin binding"/>
    <property type="evidence" value="ECO:0007669"/>
    <property type="project" value="TreeGrafter"/>
</dbReference>
<dbReference type="GO" id="GO:0007156">
    <property type="term" value="P:homophilic cell adhesion via plasma membrane adhesion molecules"/>
    <property type="evidence" value="ECO:0007669"/>
    <property type="project" value="InterPro"/>
</dbReference>
<dbReference type="InterPro" id="IPR002126">
    <property type="entry name" value="Cadherin-like_dom"/>
</dbReference>
<name>A0A1H3F4K1_9RHOB</name>